<dbReference type="OrthoDB" id="9909793at2759"/>
<dbReference type="InterPro" id="IPR055309">
    <property type="entry name" value="Znf318-like"/>
</dbReference>
<proteinExistence type="predicted"/>
<feature type="compositionally biased region" description="Basic and acidic residues" evidence="2">
    <location>
        <begin position="127"/>
        <end position="141"/>
    </location>
</feature>
<dbReference type="SMART" id="SM00451">
    <property type="entry name" value="ZnF_U1"/>
    <property type="match status" value="2"/>
</dbReference>
<feature type="domain" description="U1-type" evidence="3">
    <location>
        <begin position="224"/>
        <end position="258"/>
    </location>
</feature>
<keyword evidence="5" id="KW-1185">Reference proteome</keyword>
<feature type="compositionally biased region" description="Polar residues" evidence="2">
    <location>
        <begin position="169"/>
        <end position="181"/>
    </location>
</feature>
<organism evidence="4 5">
    <name type="scientific">Hymenochirus boettgeri</name>
    <name type="common">Congo dwarf clawed frog</name>
    <dbReference type="NCBI Taxonomy" id="247094"/>
    <lineage>
        <taxon>Eukaryota</taxon>
        <taxon>Metazoa</taxon>
        <taxon>Chordata</taxon>
        <taxon>Craniata</taxon>
        <taxon>Vertebrata</taxon>
        <taxon>Euteleostomi</taxon>
        <taxon>Amphibia</taxon>
        <taxon>Batrachia</taxon>
        <taxon>Anura</taxon>
        <taxon>Pipoidea</taxon>
        <taxon>Pipidae</taxon>
        <taxon>Pipinae</taxon>
        <taxon>Hymenochirus</taxon>
    </lineage>
</organism>
<feature type="coiled-coil region" evidence="1">
    <location>
        <begin position="48"/>
        <end position="82"/>
    </location>
</feature>
<feature type="region of interest" description="Disordered" evidence="2">
    <location>
        <begin position="96"/>
        <end position="209"/>
    </location>
</feature>
<dbReference type="AlphaFoldDB" id="A0A8T2IBU1"/>
<accession>A0A8T2IBU1</accession>
<evidence type="ECO:0000256" key="2">
    <source>
        <dbReference type="SAM" id="MobiDB-lite"/>
    </source>
</evidence>
<evidence type="ECO:0000313" key="5">
    <source>
        <dbReference type="Proteomes" id="UP000812440"/>
    </source>
</evidence>
<dbReference type="EMBL" id="JAACNH010010564">
    <property type="protein sequence ID" value="KAG8429247.1"/>
    <property type="molecule type" value="Genomic_DNA"/>
</dbReference>
<name>A0A8T2IBU1_9PIPI</name>
<dbReference type="GO" id="GO:0045893">
    <property type="term" value="P:positive regulation of DNA-templated transcription"/>
    <property type="evidence" value="ECO:0007669"/>
    <property type="project" value="TreeGrafter"/>
</dbReference>
<dbReference type="Proteomes" id="UP000812440">
    <property type="component" value="Unassembled WGS sequence"/>
</dbReference>
<dbReference type="PANTHER" id="PTHR15577:SF2">
    <property type="entry name" value="ZINC FINGER PROTEIN 318"/>
    <property type="match status" value="1"/>
</dbReference>
<evidence type="ECO:0000313" key="4">
    <source>
        <dbReference type="EMBL" id="KAG8429247.1"/>
    </source>
</evidence>
<dbReference type="GO" id="GO:0045892">
    <property type="term" value="P:negative regulation of DNA-templated transcription"/>
    <property type="evidence" value="ECO:0007669"/>
    <property type="project" value="TreeGrafter"/>
</dbReference>
<comment type="caution">
    <text evidence="4">The sequence shown here is derived from an EMBL/GenBank/DDBJ whole genome shotgun (WGS) entry which is preliminary data.</text>
</comment>
<evidence type="ECO:0000256" key="1">
    <source>
        <dbReference type="SAM" id="Coils"/>
    </source>
</evidence>
<feature type="compositionally biased region" description="Basic and acidic residues" evidence="2">
    <location>
        <begin position="182"/>
        <end position="195"/>
    </location>
</feature>
<dbReference type="GO" id="GO:0005654">
    <property type="term" value="C:nucleoplasm"/>
    <property type="evidence" value="ECO:0007669"/>
    <property type="project" value="TreeGrafter"/>
</dbReference>
<dbReference type="GO" id="GO:0003676">
    <property type="term" value="F:nucleic acid binding"/>
    <property type="evidence" value="ECO:0007669"/>
    <property type="project" value="InterPro"/>
</dbReference>
<dbReference type="InterPro" id="IPR003604">
    <property type="entry name" value="Matrin/U1-like-C_Znf_C2H2"/>
</dbReference>
<gene>
    <name evidence="4" type="ORF">GDO86_017934</name>
</gene>
<keyword evidence="1" id="KW-0175">Coiled coil</keyword>
<protein>
    <recommendedName>
        <fullName evidence="3">U1-type domain-containing protein</fullName>
    </recommendedName>
</protein>
<sequence length="363" mass="40929">MDSIKEAQTARRESLKALVAKVEQLRLQQGILLRKKQREKYAHKDPLLEELTSILDNARLQIKALRQEITDATKKQQQLTKVAEILGIRPCELVDKTAKSEGKDPSPPNTASSKGSDTILKSSQDAKQSELKSGSDTKAKDSISSSDPRSKHCFSSSTSTEKSEESSTQTRGPSPKSSSDNTRPEPKKTSEESKSKSPPPSQLPSSHTAKHSFNLSELFEYYDAGSHWCEQCSVVCRTLEGFLLHLHEKNHLEQLENNQEKRPWAKYEAAKSTSRGKQTISIPLRGIEFLRPTNSFYCELCDELCADGISAEEHLTSYFHNNNYKVCLGYRGFWFYSFSVCCFASKKTLLLIGRKMSLFSLFW</sequence>
<feature type="domain" description="U1-type" evidence="3">
    <location>
        <begin position="293"/>
        <end position="327"/>
    </location>
</feature>
<evidence type="ECO:0000259" key="3">
    <source>
        <dbReference type="SMART" id="SM00451"/>
    </source>
</evidence>
<dbReference type="GO" id="GO:0008270">
    <property type="term" value="F:zinc ion binding"/>
    <property type="evidence" value="ECO:0007669"/>
    <property type="project" value="InterPro"/>
</dbReference>
<reference evidence="4" key="1">
    <citation type="thesis" date="2020" institute="ProQuest LLC" country="789 East Eisenhower Parkway, Ann Arbor, MI, USA">
        <title>Comparative Genomics and Chromosome Evolution.</title>
        <authorList>
            <person name="Mudd A.B."/>
        </authorList>
    </citation>
    <scope>NUCLEOTIDE SEQUENCE</scope>
    <source>
        <strain evidence="4">Female2</strain>
        <tissue evidence="4">Blood</tissue>
    </source>
</reference>
<dbReference type="PANTHER" id="PTHR15577">
    <property type="entry name" value="ZINC FINGER CONTAINING PROTEIN"/>
    <property type="match status" value="1"/>
</dbReference>
<feature type="compositionally biased region" description="Polar residues" evidence="2">
    <location>
        <begin position="109"/>
        <end position="126"/>
    </location>
</feature>